<reference evidence="9 10" key="1">
    <citation type="journal article" date="2023" name="Microbiol. Resour. Announc.">
        <title>Complete Genome Sequence of Imperialibacter roseus strain P4T.</title>
        <authorList>
            <person name="Tizabi D.R."/>
            <person name="Bachvaroff T."/>
            <person name="Hill R.T."/>
        </authorList>
    </citation>
    <scope>NUCLEOTIDE SEQUENCE [LARGE SCALE GENOMIC DNA]</scope>
    <source>
        <strain evidence="9 10">P4T</strain>
    </source>
</reference>
<gene>
    <name evidence="9" type="ORF">RT717_13430</name>
</gene>
<dbReference type="RefSeq" id="WP_317492361.1">
    <property type="nucleotide sequence ID" value="NZ_CP136051.1"/>
</dbReference>
<feature type="domain" description="Heme-copper oxidase subunit III family profile" evidence="8">
    <location>
        <begin position="21"/>
        <end position="193"/>
    </location>
</feature>
<dbReference type="PANTHER" id="PTHR11403:SF10">
    <property type="entry name" value="CYTOCHROME C OXIDASE"/>
    <property type="match status" value="1"/>
</dbReference>
<dbReference type="InterPro" id="IPR035973">
    <property type="entry name" value="Cyt_c_oxidase_su3-like_sf"/>
</dbReference>
<evidence type="ECO:0000256" key="4">
    <source>
        <dbReference type="ARBA" id="ARBA00022989"/>
    </source>
</evidence>
<comment type="subcellular location">
    <subcellularLocation>
        <location evidence="6">Cell membrane</location>
        <topology evidence="6">Multi-pass membrane protein</topology>
    </subcellularLocation>
    <subcellularLocation>
        <location evidence="1">Membrane</location>
        <topology evidence="1">Multi-pass membrane protein</topology>
    </subcellularLocation>
</comment>
<dbReference type="PANTHER" id="PTHR11403">
    <property type="entry name" value="CYTOCHROME C OXIDASE SUBUNIT III"/>
    <property type="match status" value="1"/>
</dbReference>
<keyword evidence="5 7" id="KW-0472">Membrane</keyword>
<accession>A0ABZ0IXQ0</accession>
<evidence type="ECO:0000256" key="7">
    <source>
        <dbReference type="SAM" id="Phobius"/>
    </source>
</evidence>
<evidence type="ECO:0000256" key="1">
    <source>
        <dbReference type="ARBA" id="ARBA00004141"/>
    </source>
</evidence>
<protein>
    <submittedName>
        <fullName evidence="9">Cytochrome c oxidase subunit 3</fullName>
    </submittedName>
</protein>
<dbReference type="Gene3D" id="1.20.120.80">
    <property type="entry name" value="Cytochrome c oxidase, subunit III, four-helix bundle"/>
    <property type="match status" value="1"/>
</dbReference>
<sequence>MSAKKSDIETPAQVLSMHPRKFLLWLFIVSIVMIFASLTSAYVVKQSEGAWLIFDLPQAFVYSSIVVLLSSATMQWAYWSAKKDNLSQIKVAVGATLALSLVFLIVQYLGWGQLVDQQVFFVGNPAGSFIYVLTGLHAFHLAAGIVFLIIVLISTLRFKVHSKSMTQIEMCTTFWHFLSGLWIYLYLFLLLNN</sequence>
<feature type="transmembrane region" description="Helical" evidence="7">
    <location>
        <begin position="59"/>
        <end position="79"/>
    </location>
</feature>
<comment type="similarity">
    <text evidence="2 6">Belongs to the cytochrome c oxidase subunit 3 family.</text>
</comment>
<evidence type="ECO:0000256" key="2">
    <source>
        <dbReference type="ARBA" id="ARBA00010581"/>
    </source>
</evidence>
<feature type="transmembrane region" description="Helical" evidence="7">
    <location>
        <begin position="91"/>
        <end position="109"/>
    </location>
</feature>
<dbReference type="Pfam" id="PF00510">
    <property type="entry name" value="COX3"/>
    <property type="match status" value="1"/>
</dbReference>
<evidence type="ECO:0000313" key="9">
    <source>
        <dbReference type="EMBL" id="WOK09754.1"/>
    </source>
</evidence>
<keyword evidence="10" id="KW-1185">Reference proteome</keyword>
<dbReference type="InterPro" id="IPR013833">
    <property type="entry name" value="Cyt_c_oxidase_su3_a-hlx"/>
</dbReference>
<dbReference type="Proteomes" id="UP001302349">
    <property type="component" value="Chromosome"/>
</dbReference>
<dbReference type="InterPro" id="IPR000298">
    <property type="entry name" value="Cyt_c_oxidase-like_su3"/>
</dbReference>
<dbReference type="EMBL" id="CP136051">
    <property type="protein sequence ID" value="WOK09754.1"/>
    <property type="molecule type" value="Genomic_DNA"/>
</dbReference>
<keyword evidence="4 7" id="KW-1133">Transmembrane helix</keyword>
<dbReference type="SUPFAM" id="SSF81452">
    <property type="entry name" value="Cytochrome c oxidase subunit III-like"/>
    <property type="match status" value="1"/>
</dbReference>
<feature type="transmembrane region" description="Helical" evidence="7">
    <location>
        <begin position="129"/>
        <end position="153"/>
    </location>
</feature>
<evidence type="ECO:0000256" key="5">
    <source>
        <dbReference type="ARBA" id="ARBA00023136"/>
    </source>
</evidence>
<dbReference type="PROSITE" id="PS50253">
    <property type="entry name" value="COX3"/>
    <property type="match status" value="1"/>
</dbReference>
<dbReference type="InterPro" id="IPR024791">
    <property type="entry name" value="Cyt_c/ubiquinol_Oxase_su3"/>
</dbReference>
<feature type="transmembrane region" description="Helical" evidence="7">
    <location>
        <begin position="22"/>
        <end position="44"/>
    </location>
</feature>
<evidence type="ECO:0000259" key="8">
    <source>
        <dbReference type="PROSITE" id="PS50253"/>
    </source>
</evidence>
<evidence type="ECO:0000313" key="10">
    <source>
        <dbReference type="Proteomes" id="UP001302349"/>
    </source>
</evidence>
<organism evidence="9 10">
    <name type="scientific">Imperialibacter roseus</name>
    <dbReference type="NCBI Taxonomy" id="1324217"/>
    <lineage>
        <taxon>Bacteria</taxon>
        <taxon>Pseudomonadati</taxon>
        <taxon>Bacteroidota</taxon>
        <taxon>Cytophagia</taxon>
        <taxon>Cytophagales</taxon>
        <taxon>Flammeovirgaceae</taxon>
        <taxon>Imperialibacter</taxon>
    </lineage>
</organism>
<feature type="transmembrane region" description="Helical" evidence="7">
    <location>
        <begin position="174"/>
        <end position="191"/>
    </location>
</feature>
<proteinExistence type="inferred from homology"/>
<evidence type="ECO:0000256" key="3">
    <source>
        <dbReference type="ARBA" id="ARBA00022692"/>
    </source>
</evidence>
<name>A0ABZ0IXQ0_9BACT</name>
<keyword evidence="3 6" id="KW-0812">Transmembrane</keyword>
<evidence type="ECO:0000256" key="6">
    <source>
        <dbReference type="RuleBase" id="RU003376"/>
    </source>
</evidence>